<evidence type="ECO:0000313" key="3">
    <source>
        <dbReference type="EMBL" id="HEA87284.1"/>
    </source>
</evidence>
<evidence type="ECO:0000259" key="1">
    <source>
        <dbReference type="Pfam" id="PF00534"/>
    </source>
</evidence>
<dbReference type="InterPro" id="IPR028098">
    <property type="entry name" value="Glyco_trans_4-like_N"/>
</dbReference>
<name>A0A7C1SE90_UNCW3</name>
<keyword evidence="3" id="KW-0808">Transferase</keyword>
<comment type="caution">
    <text evidence="3">The sequence shown here is derived from an EMBL/GenBank/DDBJ whole genome shotgun (WGS) entry which is preliminary data.</text>
</comment>
<sequence>MRICMVSDNYYPYIGGIAEHIHHLAVELRRRGHTVKILTTRVGGKSLACLDKVPDEDQVFRVGRGLVIRSNKSFARVPVAFRPFARVKRFFEQERFDVIHLHGSLAPTLPLVALRVSRAINVFTFHASHDKSIGYALCRSLLLPYFRAIHGLIAVSTAARDSTAKYFPGNYRIIPNGVDVDFFKPDVEPIPELNNGRPKILFLGRFEPRKGLKYLLMALPKIVREVPDVQLVVVGTGLFGYAYKDYLDKEVESHVYWAGLIPGELRPRYYRTCDVFCSPAIGYESFGIVLLEAMATARPVVASDITGYRTVMTDGREGFLVPPRDPDAIARAIIKLLKEPERARELGENGRKRAQEFSWANIALQVESFYQELVDRYPVPRVHLKSAQFK</sequence>
<accession>A0A7C1SE90</accession>
<feature type="domain" description="Glycosyltransferase subfamily 4-like N-terminal" evidence="2">
    <location>
        <begin position="14"/>
        <end position="181"/>
    </location>
</feature>
<dbReference type="PANTHER" id="PTHR45947">
    <property type="entry name" value="SULFOQUINOVOSYL TRANSFERASE SQD2"/>
    <property type="match status" value="1"/>
</dbReference>
<evidence type="ECO:0000313" key="4">
    <source>
        <dbReference type="EMBL" id="HFJ54046.1"/>
    </source>
</evidence>
<gene>
    <name evidence="3" type="ORF">ENP94_04645</name>
    <name evidence="4" type="ORF">ENS16_05100</name>
</gene>
<dbReference type="PANTHER" id="PTHR45947:SF3">
    <property type="entry name" value="SULFOQUINOVOSYL TRANSFERASE SQD2"/>
    <property type="match status" value="1"/>
</dbReference>
<organism evidence="3">
    <name type="scientific">candidate division WOR-3 bacterium</name>
    <dbReference type="NCBI Taxonomy" id="2052148"/>
    <lineage>
        <taxon>Bacteria</taxon>
        <taxon>Bacteria division WOR-3</taxon>
    </lineage>
</organism>
<dbReference type="InterPro" id="IPR050194">
    <property type="entry name" value="Glycosyltransferase_grp1"/>
</dbReference>
<evidence type="ECO:0000259" key="2">
    <source>
        <dbReference type="Pfam" id="PF13439"/>
    </source>
</evidence>
<dbReference type="SUPFAM" id="SSF53756">
    <property type="entry name" value="UDP-Glycosyltransferase/glycogen phosphorylase"/>
    <property type="match status" value="1"/>
</dbReference>
<dbReference type="EMBL" id="DSTU01000007">
    <property type="protein sequence ID" value="HFJ54046.1"/>
    <property type="molecule type" value="Genomic_DNA"/>
</dbReference>
<feature type="domain" description="Glycosyl transferase family 1" evidence="1">
    <location>
        <begin position="190"/>
        <end position="353"/>
    </location>
</feature>
<dbReference type="GO" id="GO:0016758">
    <property type="term" value="F:hexosyltransferase activity"/>
    <property type="evidence" value="ECO:0007669"/>
    <property type="project" value="TreeGrafter"/>
</dbReference>
<dbReference type="InterPro" id="IPR001296">
    <property type="entry name" value="Glyco_trans_1"/>
</dbReference>
<dbReference type="Pfam" id="PF00534">
    <property type="entry name" value="Glycos_transf_1"/>
    <property type="match status" value="1"/>
</dbReference>
<dbReference type="CDD" id="cd03801">
    <property type="entry name" value="GT4_PimA-like"/>
    <property type="match status" value="1"/>
</dbReference>
<dbReference type="AlphaFoldDB" id="A0A7C1SE90"/>
<proteinExistence type="predicted"/>
<dbReference type="Gene3D" id="3.40.50.2000">
    <property type="entry name" value="Glycogen Phosphorylase B"/>
    <property type="match status" value="2"/>
</dbReference>
<dbReference type="Pfam" id="PF13439">
    <property type="entry name" value="Glyco_transf_4"/>
    <property type="match status" value="1"/>
</dbReference>
<protein>
    <submittedName>
        <fullName evidence="3">Glycosyltransferase family 1 protein</fullName>
    </submittedName>
</protein>
<dbReference type="EMBL" id="DSLG01000004">
    <property type="protein sequence ID" value="HEA87284.1"/>
    <property type="molecule type" value="Genomic_DNA"/>
</dbReference>
<reference evidence="3" key="1">
    <citation type="journal article" date="2020" name="mSystems">
        <title>Genome- and Community-Level Interaction Insights into Carbon Utilization and Element Cycling Functions of Hydrothermarchaeota in Hydrothermal Sediment.</title>
        <authorList>
            <person name="Zhou Z."/>
            <person name="Liu Y."/>
            <person name="Xu W."/>
            <person name="Pan J."/>
            <person name="Luo Z.H."/>
            <person name="Li M."/>
        </authorList>
    </citation>
    <scope>NUCLEOTIDE SEQUENCE [LARGE SCALE GENOMIC DNA]</scope>
    <source>
        <strain evidence="3">SpSt-265</strain>
        <strain evidence="4">SpSt-465</strain>
    </source>
</reference>